<dbReference type="InterPro" id="IPR050119">
    <property type="entry name" value="CCR1-9-like"/>
</dbReference>
<dbReference type="AlphaFoldDB" id="A0A8C4T8G7"/>
<evidence type="ECO:0000256" key="6">
    <source>
        <dbReference type="ARBA" id="ARBA00022989"/>
    </source>
</evidence>
<feature type="transmembrane region" description="Helical" evidence="14">
    <location>
        <begin position="111"/>
        <end position="139"/>
    </location>
</feature>
<dbReference type="GO" id="GO:0006955">
    <property type="term" value="P:immune response"/>
    <property type="evidence" value="ECO:0007669"/>
    <property type="project" value="TreeGrafter"/>
</dbReference>
<accession>A0A8C4T8G7</accession>
<dbReference type="GO" id="GO:0007204">
    <property type="term" value="P:positive regulation of cytosolic calcium ion concentration"/>
    <property type="evidence" value="ECO:0007669"/>
    <property type="project" value="TreeGrafter"/>
</dbReference>
<keyword evidence="10 13" id="KW-0675">Receptor</keyword>
<dbReference type="PROSITE" id="PS00237">
    <property type="entry name" value="G_PROTEIN_RECEP_F1_1"/>
    <property type="match status" value="1"/>
</dbReference>
<comment type="similarity">
    <text evidence="13">Belongs to the G-protein coupled receptor 1 family.</text>
</comment>
<gene>
    <name evidence="16" type="primary">CX3CR1</name>
</gene>
<dbReference type="InterPro" id="IPR000355">
    <property type="entry name" value="Chemokine_rcpt"/>
</dbReference>
<evidence type="ECO:0000256" key="2">
    <source>
        <dbReference type="ARBA" id="ARBA00004651"/>
    </source>
</evidence>
<evidence type="ECO:0000256" key="13">
    <source>
        <dbReference type="RuleBase" id="RU000688"/>
    </source>
</evidence>
<dbReference type="PANTHER" id="PTHR10489">
    <property type="entry name" value="CELL ADHESION MOLECULE"/>
    <property type="match status" value="1"/>
</dbReference>
<dbReference type="PRINTS" id="PR00657">
    <property type="entry name" value="CCCHEMOKINER"/>
</dbReference>
<dbReference type="InterPro" id="IPR017452">
    <property type="entry name" value="GPCR_Rhodpsn_7TM"/>
</dbReference>
<evidence type="ECO:0000259" key="15">
    <source>
        <dbReference type="PROSITE" id="PS50262"/>
    </source>
</evidence>
<dbReference type="GO" id="GO:0009897">
    <property type="term" value="C:external side of plasma membrane"/>
    <property type="evidence" value="ECO:0007669"/>
    <property type="project" value="TreeGrafter"/>
</dbReference>
<dbReference type="Proteomes" id="UP000694620">
    <property type="component" value="Chromosome 13"/>
</dbReference>
<evidence type="ECO:0000313" key="16">
    <source>
        <dbReference type="Ensembl" id="ENSECRP00000027901.1"/>
    </source>
</evidence>
<feature type="transmembrane region" description="Helical" evidence="14">
    <location>
        <begin position="239"/>
        <end position="260"/>
    </location>
</feature>
<dbReference type="GO" id="GO:0019957">
    <property type="term" value="F:C-C chemokine binding"/>
    <property type="evidence" value="ECO:0007669"/>
    <property type="project" value="TreeGrafter"/>
</dbReference>
<dbReference type="PRINTS" id="PR00237">
    <property type="entry name" value="GPCRRHODOPSN"/>
</dbReference>
<keyword evidence="8 14" id="KW-0472">Membrane</keyword>
<proteinExistence type="inferred from homology"/>
<feature type="transmembrane region" description="Helical" evidence="14">
    <location>
        <begin position="39"/>
        <end position="62"/>
    </location>
</feature>
<organism evidence="16 17">
    <name type="scientific">Erpetoichthys calabaricus</name>
    <name type="common">Rope fish</name>
    <name type="synonym">Calamoichthys calabaricus</name>
    <dbReference type="NCBI Taxonomy" id="27687"/>
    <lineage>
        <taxon>Eukaryota</taxon>
        <taxon>Metazoa</taxon>
        <taxon>Chordata</taxon>
        <taxon>Craniata</taxon>
        <taxon>Vertebrata</taxon>
        <taxon>Euteleostomi</taxon>
        <taxon>Actinopterygii</taxon>
        <taxon>Polypteriformes</taxon>
        <taxon>Polypteridae</taxon>
        <taxon>Erpetoichthys</taxon>
    </lineage>
</organism>
<dbReference type="GO" id="GO:0016493">
    <property type="term" value="F:C-C chemokine receptor activity"/>
    <property type="evidence" value="ECO:0007669"/>
    <property type="project" value="TreeGrafter"/>
</dbReference>
<evidence type="ECO:0000313" key="17">
    <source>
        <dbReference type="Proteomes" id="UP000694620"/>
    </source>
</evidence>
<dbReference type="FunFam" id="1.20.1070.10:FF:000026">
    <property type="entry name" value="C-C chemokine receptor type 5"/>
    <property type="match status" value="1"/>
</dbReference>
<dbReference type="InterPro" id="IPR000276">
    <property type="entry name" value="GPCR_Rhodpsn"/>
</dbReference>
<evidence type="ECO:0000256" key="11">
    <source>
        <dbReference type="ARBA" id="ARBA00023180"/>
    </source>
</evidence>
<keyword evidence="7 13" id="KW-0297">G-protein coupled receptor</keyword>
<evidence type="ECO:0000256" key="7">
    <source>
        <dbReference type="ARBA" id="ARBA00023040"/>
    </source>
</evidence>
<dbReference type="SUPFAM" id="SSF81321">
    <property type="entry name" value="Family A G protein-coupled receptor-like"/>
    <property type="match status" value="1"/>
</dbReference>
<evidence type="ECO:0000256" key="8">
    <source>
        <dbReference type="ARBA" id="ARBA00023136"/>
    </source>
</evidence>
<dbReference type="Gene3D" id="1.20.1070.10">
    <property type="entry name" value="Rhodopsin 7-helix transmembrane proteins"/>
    <property type="match status" value="1"/>
</dbReference>
<keyword evidence="3" id="KW-1003">Cell membrane</keyword>
<feature type="transmembrane region" description="Helical" evidence="14">
    <location>
        <begin position="280"/>
        <end position="303"/>
    </location>
</feature>
<name>A0A8C4T8G7_ERPCA</name>
<keyword evidence="4 13" id="KW-0812">Transmembrane</keyword>
<dbReference type="PRINTS" id="PR00645">
    <property type="entry name" value="CXCCHMKINER4"/>
</dbReference>
<reference evidence="16" key="2">
    <citation type="submission" date="2025-08" db="UniProtKB">
        <authorList>
            <consortium name="Ensembl"/>
        </authorList>
    </citation>
    <scope>IDENTIFICATION</scope>
</reference>
<dbReference type="PANTHER" id="PTHR10489:SF686">
    <property type="entry name" value="C-C CHEMOKINE RECEPTOR TYPE 5"/>
    <property type="match status" value="1"/>
</dbReference>
<dbReference type="CDD" id="cd14984">
    <property type="entry name" value="7tmA_Chemokine_R"/>
    <property type="match status" value="1"/>
</dbReference>
<keyword evidence="9" id="KW-1015">Disulfide bond</keyword>
<evidence type="ECO:0000256" key="14">
    <source>
        <dbReference type="SAM" id="Phobius"/>
    </source>
</evidence>
<feature type="transmembrane region" description="Helical" evidence="14">
    <location>
        <begin position="196"/>
        <end position="218"/>
    </location>
</feature>
<keyword evidence="5" id="KW-0967">Endosome</keyword>
<comment type="subcellular location">
    <subcellularLocation>
        <location evidence="2">Cell membrane</location>
        <topology evidence="2">Multi-pass membrane protein</topology>
    </subcellularLocation>
    <subcellularLocation>
        <location evidence="1">Early endosome</location>
    </subcellularLocation>
</comment>
<evidence type="ECO:0000256" key="5">
    <source>
        <dbReference type="ARBA" id="ARBA00022753"/>
    </source>
</evidence>
<feature type="domain" description="G-protein coupled receptors family 1 profile" evidence="15">
    <location>
        <begin position="51"/>
        <end position="300"/>
    </location>
</feature>
<evidence type="ECO:0000256" key="9">
    <source>
        <dbReference type="ARBA" id="ARBA00023157"/>
    </source>
</evidence>
<evidence type="ECO:0000256" key="1">
    <source>
        <dbReference type="ARBA" id="ARBA00004412"/>
    </source>
</evidence>
<keyword evidence="11" id="KW-0325">Glycoprotein</keyword>
<evidence type="ECO:0000256" key="3">
    <source>
        <dbReference type="ARBA" id="ARBA00022475"/>
    </source>
</evidence>
<keyword evidence="17" id="KW-1185">Reference proteome</keyword>
<dbReference type="GO" id="GO:0005769">
    <property type="term" value="C:early endosome"/>
    <property type="evidence" value="ECO:0007669"/>
    <property type="project" value="UniProtKB-SubCell"/>
</dbReference>
<protein>
    <submittedName>
        <fullName evidence="16">C-X3-C motif chemokine receptor 1</fullName>
    </submittedName>
</protein>
<dbReference type="GO" id="GO:0060326">
    <property type="term" value="P:cell chemotaxis"/>
    <property type="evidence" value="ECO:0007669"/>
    <property type="project" value="TreeGrafter"/>
</dbReference>
<keyword evidence="6 14" id="KW-1133">Transmembrane helix</keyword>
<dbReference type="GeneTree" id="ENSGT01020000230359"/>
<evidence type="ECO:0000256" key="12">
    <source>
        <dbReference type="ARBA" id="ARBA00023224"/>
    </source>
</evidence>
<dbReference type="GO" id="GO:0019722">
    <property type="term" value="P:calcium-mediated signaling"/>
    <property type="evidence" value="ECO:0007669"/>
    <property type="project" value="TreeGrafter"/>
</dbReference>
<evidence type="ECO:0000256" key="4">
    <source>
        <dbReference type="ARBA" id="ARBA00022692"/>
    </source>
</evidence>
<sequence length="348" mass="40210">MNSTEPDSSTTEFDYSDLESYIPCNKSDVKSFSAWFLPVLYSLVFLVGLLGNGLVVCVLLLYKKLRSMTDVYLLNLAISDLLFITSLPFWSHYAAHDTWIFGSFLCKVVTGFYLTGFYASIFFITIMSIDRFMAIVFAVNAMKLRSKSHSVGISIFLWVLSLCASTPSMVFRKLKYQSLQPKCEDEFLEHQTGWNLLINFQFNILGLLLPLTIMGYCYTRILLTLMKCRNYKKERAVKLIFVVVLVFFVFWIPYNIVIFLRSLQKFGFFLDCTWSKNLDYAMQWVETLGLTHCCLNPLIYALAGQEFKKSVFRMLNRCLTKCNWCNNCKVRTFEVSESGSSTYSKVLI</sequence>
<keyword evidence="12 13" id="KW-0807">Transducer</keyword>
<reference evidence="16" key="1">
    <citation type="submission" date="2021-06" db="EMBL/GenBank/DDBJ databases">
        <authorList>
            <consortium name="Wellcome Sanger Institute Data Sharing"/>
        </authorList>
    </citation>
    <scope>NUCLEOTIDE SEQUENCE [LARGE SCALE GENOMIC DNA]</scope>
</reference>
<dbReference type="Ensembl" id="ENSECRT00000028485.1">
    <property type="protein sequence ID" value="ENSECRP00000027901.1"/>
    <property type="gene ID" value="ENSECRG00000018885.1"/>
</dbReference>
<dbReference type="PROSITE" id="PS50262">
    <property type="entry name" value="G_PROTEIN_RECEP_F1_2"/>
    <property type="match status" value="1"/>
</dbReference>
<dbReference type="InterPro" id="IPR001277">
    <property type="entry name" value="CXCR4/ACKR2"/>
</dbReference>
<feature type="transmembrane region" description="Helical" evidence="14">
    <location>
        <begin position="71"/>
        <end position="91"/>
    </location>
</feature>
<reference evidence="16" key="3">
    <citation type="submission" date="2025-09" db="UniProtKB">
        <authorList>
            <consortium name="Ensembl"/>
        </authorList>
    </citation>
    <scope>IDENTIFICATION</scope>
</reference>
<dbReference type="Pfam" id="PF00001">
    <property type="entry name" value="7tm_1"/>
    <property type="match status" value="1"/>
</dbReference>
<evidence type="ECO:0000256" key="10">
    <source>
        <dbReference type="ARBA" id="ARBA00023170"/>
    </source>
</evidence>
<feature type="transmembrane region" description="Helical" evidence="14">
    <location>
        <begin position="151"/>
        <end position="171"/>
    </location>
</feature>